<organism evidence="1">
    <name type="scientific">Psilocybe cubensis</name>
    <name type="common">Psychedelic mushroom</name>
    <name type="synonym">Stropharia cubensis</name>
    <dbReference type="NCBI Taxonomy" id="181762"/>
    <lineage>
        <taxon>Eukaryota</taxon>
        <taxon>Fungi</taxon>
        <taxon>Dikarya</taxon>
        <taxon>Basidiomycota</taxon>
        <taxon>Agaricomycotina</taxon>
        <taxon>Agaricomycetes</taxon>
        <taxon>Agaricomycetidae</taxon>
        <taxon>Agaricales</taxon>
        <taxon>Agaricineae</taxon>
        <taxon>Strophariaceae</taxon>
        <taxon>Psilocybe</taxon>
    </lineage>
</organism>
<name>A0A8H8CG33_PSICU</name>
<protein>
    <recommendedName>
        <fullName evidence="2">F-box domain-containing protein</fullName>
    </recommendedName>
</protein>
<dbReference type="SUPFAM" id="SSF81383">
    <property type="entry name" value="F-box domain"/>
    <property type="match status" value="1"/>
</dbReference>
<dbReference type="OrthoDB" id="3037258at2759"/>
<dbReference type="AlphaFoldDB" id="A0A8H8CG33"/>
<dbReference type="InterPro" id="IPR036047">
    <property type="entry name" value="F-box-like_dom_sf"/>
</dbReference>
<proteinExistence type="predicted"/>
<evidence type="ECO:0000313" key="1">
    <source>
        <dbReference type="EMBL" id="KAG5164271.1"/>
    </source>
</evidence>
<comment type="caution">
    <text evidence="1">The sequence shown here is derived from an EMBL/GenBank/DDBJ whole genome shotgun (WGS) entry which is preliminary data.</text>
</comment>
<evidence type="ECO:0008006" key="2">
    <source>
        <dbReference type="Google" id="ProtNLM"/>
    </source>
</evidence>
<accession>A0A8H8CG33</accession>
<dbReference type="CDD" id="cd09917">
    <property type="entry name" value="F-box_SF"/>
    <property type="match status" value="1"/>
</dbReference>
<gene>
    <name evidence="1" type="ORF">JR316_010777</name>
</gene>
<reference evidence="1" key="1">
    <citation type="submission" date="2021-02" db="EMBL/GenBank/DDBJ databases">
        <title>Psilocybe cubensis genome.</title>
        <authorList>
            <person name="Mckernan K.J."/>
            <person name="Crawford S."/>
            <person name="Trippe A."/>
            <person name="Kane L.T."/>
            <person name="Mclaughlin S."/>
        </authorList>
    </citation>
    <scope>NUCLEOTIDE SEQUENCE [LARGE SCALE GENOMIC DNA]</scope>
    <source>
        <strain evidence="1">MGC-MH-2018</strain>
    </source>
</reference>
<sequence>MQPIDHDEDAEEGQETRLATLSDLPTELVLQILHDDRISHRELYMVGLVSKRLNFIAISLLLERRGIRPSTLYDSVSLNLSDDTLPPLATPHLPQANEFSGKSGWMSLKPEALIMVAFHVSSIRDVTCTFPQSFTDSANILRHLERLCAFVERLSDIGSLTLHFDGDYQTRHLSSNMFAAIPVLFAEVFNKVIRIVVSLGCKSVQVYNKSFRLKDQCWNLIEDSSSPPIQYPTPDRTLKKATSTPNIFAKARGKLFGYRQPSGYSSRLVSEPSPYTTHPPYMIGRHCSLREIHIQTPFALLPRCFPSICDGIYSSMGTLTSITLSYISFDETLFGAFLSTLSSVYRGRKNIVTHFSLQQCQKLPPKALLELLLHFQDLEYLELDRSLPFIGDQLDILPNDVHFSELRTLKAPLDWISYFLNQRQTTPLPSLSAVVIQCRLPNAPEFIYEVYRPHLDTILEPIYWRCKKSSHNYQLPKIAVTLDLVLNRTRSQQMEADRIVINLQSTDSTMTNARGLGARPPLHWDIITKLELFPTYPPVNDSKAFTLAQWVTSVFPCVEQVTIPLPFIPRHMPPDEYKSRQMDLAVDAANYLKKSLCLRQRSEISDPVAWKTLVVGPWSLSLELD</sequence>
<dbReference type="EMBL" id="JAFIQS010000012">
    <property type="protein sequence ID" value="KAG5164271.1"/>
    <property type="molecule type" value="Genomic_DNA"/>
</dbReference>